<dbReference type="HAMAP" id="MF_00385">
    <property type="entry name" value="Ribosomal_bS16"/>
    <property type="match status" value="1"/>
</dbReference>
<dbReference type="PANTHER" id="PTHR12919:SF20">
    <property type="entry name" value="SMALL RIBOSOMAL SUBUNIT PROTEIN BS16M"/>
    <property type="match status" value="1"/>
</dbReference>
<dbReference type="GO" id="GO:0006412">
    <property type="term" value="P:translation"/>
    <property type="evidence" value="ECO:0007669"/>
    <property type="project" value="InterPro"/>
</dbReference>
<proteinExistence type="inferred from homology"/>
<gene>
    <name evidence="3" type="ORF">METZ01_LOCUS684</name>
</gene>
<dbReference type="SUPFAM" id="SSF54565">
    <property type="entry name" value="Ribosomal protein S16"/>
    <property type="match status" value="1"/>
</dbReference>
<keyword evidence="1" id="KW-0689">Ribosomal protein</keyword>
<dbReference type="EMBL" id="UINC01000037">
    <property type="protein sequence ID" value="SUZ47830.1"/>
    <property type="molecule type" value="Genomic_DNA"/>
</dbReference>
<sequence length="114" mass="12658">VAVKLRLMRMGKKKQPTYRVVAADSRKARNGRIIEAVGFYDPRRDPSVIEIDNEKAVGWLRNGAQPTERVEKLLKITGAWDEFKGQPVGTSGAQVPKVEEAVVEEAVVEEAVVE</sequence>
<dbReference type="Pfam" id="PF00886">
    <property type="entry name" value="Ribosomal_S16"/>
    <property type="match status" value="1"/>
</dbReference>
<keyword evidence="2" id="KW-0687">Ribonucleoprotein</keyword>
<dbReference type="GO" id="GO:0005737">
    <property type="term" value="C:cytoplasm"/>
    <property type="evidence" value="ECO:0007669"/>
    <property type="project" value="UniProtKB-ARBA"/>
</dbReference>
<accession>A0A381MZP1</accession>
<dbReference type="GO" id="GO:0003735">
    <property type="term" value="F:structural constituent of ribosome"/>
    <property type="evidence" value="ECO:0007669"/>
    <property type="project" value="InterPro"/>
</dbReference>
<dbReference type="NCBIfam" id="TIGR00002">
    <property type="entry name" value="S16"/>
    <property type="match status" value="1"/>
</dbReference>
<evidence type="ECO:0000256" key="2">
    <source>
        <dbReference type="ARBA" id="ARBA00023274"/>
    </source>
</evidence>
<dbReference type="InterPro" id="IPR000307">
    <property type="entry name" value="Ribosomal_bS16"/>
</dbReference>
<evidence type="ECO:0008006" key="4">
    <source>
        <dbReference type="Google" id="ProtNLM"/>
    </source>
</evidence>
<feature type="non-terminal residue" evidence="3">
    <location>
        <position position="1"/>
    </location>
</feature>
<reference evidence="3" key="1">
    <citation type="submission" date="2018-05" db="EMBL/GenBank/DDBJ databases">
        <authorList>
            <person name="Lanie J.A."/>
            <person name="Ng W.-L."/>
            <person name="Kazmierczak K.M."/>
            <person name="Andrzejewski T.M."/>
            <person name="Davidsen T.M."/>
            <person name="Wayne K.J."/>
            <person name="Tettelin H."/>
            <person name="Glass J.I."/>
            <person name="Rusch D."/>
            <person name="Podicherti R."/>
            <person name="Tsui H.-C.T."/>
            <person name="Winkler M.E."/>
        </authorList>
    </citation>
    <scope>NUCLEOTIDE SEQUENCE</scope>
</reference>
<dbReference type="GO" id="GO:0015935">
    <property type="term" value="C:small ribosomal subunit"/>
    <property type="evidence" value="ECO:0007669"/>
    <property type="project" value="TreeGrafter"/>
</dbReference>
<protein>
    <recommendedName>
        <fullName evidence="4">30S ribosomal protein S16</fullName>
    </recommendedName>
</protein>
<name>A0A381MZP1_9ZZZZ</name>
<feature type="non-terminal residue" evidence="3">
    <location>
        <position position="114"/>
    </location>
</feature>
<dbReference type="InterPro" id="IPR023803">
    <property type="entry name" value="Ribosomal_bS16_dom_sf"/>
</dbReference>
<dbReference type="AlphaFoldDB" id="A0A381MZP1"/>
<evidence type="ECO:0000313" key="3">
    <source>
        <dbReference type="EMBL" id="SUZ47830.1"/>
    </source>
</evidence>
<dbReference type="PANTHER" id="PTHR12919">
    <property type="entry name" value="30S RIBOSOMAL PROTEIN S16"/>
    <property type="match status" value="1"/>
</dbReference>
<dbReference type="Gene3D" id="3.30.1320.10">
    <property type="match status" value="1"/>
</dbReference>
<organism evidence="3">
    <name type="scientific">marine metagenome</name>
    <dbReference type="NCBI Taxonomy" id="408172"/>
    <lineage>
        <taxon>unclassified sequences</taxon>
        <taxon>metagenomes</taxon>
        <taxon>ecological metagenomes</taxon>
    </lineage>
</organism>
<evidence type="ECO:0000256" key="1">
    <source>
        <dbReference type="ARBA" id="ARBA00022980"/>
    </source>
</evidence>